<dbReference type="InterPro" id="IPR040204">
    <property type="entry name" value="UBR7"/>
</dbReference>
<feature type="region of interest" description="Disordered" evidence="5">
    <location>
        <begin position="204"/>
        <end position="230"/>
    </location>
</feature>
<feature type="region of interest" description="Disordered" evidence="5">
    <location>
        <begin position="479"/>
        <end position="507"/>
    </location>
</feature>
<dbReference type="InterPro" id="IPR003126">
    <property type="entry name" value="Znf_UBR"/>
</dbReference>
<organism evidence="7 8">
    <name type="scientific">Lithohypha guttulata</name>
    <dbReference type="NCBI Taxonomy" id="1690604"/>
    <lineage>
        <taxon>Eukaryota</taxon>
        <taxon>Fungi</taxon>
        <taxon>Dikarya</taxon>
        <taxon>Ascomycota</taxon>
        <taxon>Pezizomycotina</taxon>
        <taxon>Eurotiomycetes</taxon>
        <taxon>Chaetothyriomycetidae</taxon>
        <taxon>Chaetothyriales</taxon>
        <taxon>Trichomeriaceae</taxon>
        <taxon>Lithohypha</taxon>
    </lineage>
</organism>
<evidence type="ECO:0000256" key="5">
    <source>
        <dbReference type="SAM" id="MobiDB-lite"/>
    </source>
</evidence>
<evidence type="ECO:0000256" key="3">
    <source>
        <dbReference type="ARBA" id="ARBA00022833"/>
    </source>
</evidence>
<feature type="compositionally biased region" description="Basic and acidic residues" evidence="5">
    <location>
        <begin position="498"/>
        <end position="507"/>
    </location>
</feature>
<dbReference type="GO" id="GO:0008270">
    <property type="term" value="F:zinc ion binding"/>
    <property type="evidence" value="ECO:0007669"/>
    <property type="project" value="UniProtKB-KW"/>
</dbReference>
<feature type="compositionally biased region" description="Basic and acidic residues" evidence="5">
    <location>
        <begin position="300"/>
        <end position="311"/>
    </location>
</feature>
<dbReference type="InterPro" id="IPR047506">
    <property type="entry name" value="UBR7-like_UBR-box"/>
</dbReference>
<dbReference type="Pfam" id="PF02207">
    <property type="entry name" value="zf-UBR"/>
    <property type="match status" value="1"/>
</dbReference>
<feature type="domain" description="UBR-type" evidence="6">
    <location>
        <begin position="46"/>
        <end position="124"/>
    </location>
</feature>
<feature type="zinc finger region" description="UBR-type" evidence="4">
    <location>
        <begin position="46"/>
        <end position="124"/>
    </location>
</feature>
<feature type="compositionally biased region" description="Polar residues" evidence="5">
    <location>
        <begin position="313"/>
        <end position="331"/>
    </location>
</feature>
<protein>
    <recommendedName>
        <fullName evidence="6">UBR-type domain-containing protein</fullName>
    </recommendedName>
</protein>
<dbReference type="SMART" id="SM00396">
    <property type="entry name" value="ZnF_UBR1"/>
    <property type="match status" value="1"/>
</dbReference>
<dbReference type="AlphaFoldDB" id="A0AAN7T070"/>
<evidence type="ECO:0000313" key="7">
    <source>
        <dbReference type="EMBL" id="KAK5086542.1"/>
    </source>
</evidence>
<dbReference type="PROSITE" id="PS51157">
    <property type="entry name" value="ZF_UBR"/>
    <property type="match status" value="1"/>
</dbReference>
<keyword evidence="8" id="KW-1185">Reference proteome</keyword>
<evidence type="ECO:0000259" key="6">
    <source>
        <dbReference type="PROSITE" id="PS51157"/>
    </source>
</evidence>
<comment type="caution">
    <text evidence="7">The sequence shown here is derived from an EMBL/GenBank/DDBJ whole genome shotgun (WGS) entry which is preliminary data.</text>
</comment>
<dbReference type="PANTHER" id="PTHR13513:SF9">
    <property type="entry name" value="E3 UBIQUITIN-PROTEIN LIGASE UBR7-RELATED"/>
    <property type="match status" value="1"/>
</dbReference>
<evidence type="ECO:0000256" key="4">
    <source>
        <dbReference type="PROSITE-ProRule" id="PRU00508"/>
    </source>
</evidence>
<keyword evidence="3" id="KW-0862">Zinc</keyword>
<dbReference type="PANTHER" id="PTHR13513">
    <property type="entry name" value="E3 UBIQUITIN-PROTEIN LIGASE UBR7"/>
    <property type="match status" value="1"/>
</dbReference>
<dbReference type="EMBL" id="JAVRRJ010000003">
    <property type="protein sequence ID" value="KAK5086542.1"/>
    <property type="molecule type" value="Genomic_DNA"/>
</dbReference>
<dbReference type="CDD" id="cd19677">
    <property type="entry name" value="UBR-box_UBR7"/>
    <property type="match status" value="1"/>
</dbReference>
<proteinExistence type="predicted"/>
<dbReference type="GO" id="GO:0061630">
    <property type="term" value="F:ubiquitin protein ligase activity"/>
    <property type="evidence" value="ECO:0007669"/>
    <property type="project" value="InterPro"/>
</dbReference>
<sequence length="507" mass="55424">MEPVKEESANLNVNAFNQNSQTASDYITEQLALEADAKEILPYKFDKCTQALGPLRQSIFACLTCSPPPASPAQAYAPAGLCYGCSISCHGDHNLVELFKRRNFVCDCGTTRTPDSSPCILRVDSATGERGVKAQEPAKGNTYNHNYQNHFCGCGEEYNPDTEKGTMFQCVGLGSVESGGCGEDWWHPECLMGLPRDWLAKGLSRPREEKEPEANNEEVEPEHPVPDGFPEDDDFSALICYKCVEANPWIKRYAGTDGFLPPVMRRDAQASGITQVAATASLKRKASDEDMPRSTSPSKRLRDERMPEALKGESNTATLEAEDTTLNTNTAADVLGPPSTTLESRHKHDSLPPAPTGTFSILCKEDFRDRFCHCPQCFPDLIPHPQLQEEEDEYEPSISDTAESVAGGGSGTRSVGTGSLLDRGEAALNTMDRVKAIEGVMVYNHLKDKVKEFLKPYAESGEAVSAEDIKSYFEKLRGDQEAVKEASQKPVAGDGVDGDSRREQGGY</sequence>
<dbReference type="Proteomes" id="UP001309876">
    <property type="component" value="Unassembled WGS sequence"/>
</dbReference>
<feature type="region of interest" description="Disordered" evidence="5">
    <location>
        <begin position="280"/>
        <end position="354"/>
    </location>
</feature>
<evidence type="ECO:0000256" key="1">
    <source>
        <dbReference type="ARBA" id="ARBA00022723"/>
    </source>
</evidence>
<name>A0AAN7T070_9EURO</name>
<evidence type="ECO:0000313" key="8">
    <source>
        <dbReference type="Proteomes" id="UP001309876"/>
    </source>
</evidence>
<reference evidence="7 8" key="1">
    <citation type="submission" date="2023-08" db="EMBL/GenBank/DDBJ databases">
        <title>Black Yeasts Isolated from many extreme environments.</title>
        <authorList>
            <person name="Coleine C."/>
            <person name="Stajich J.E."/>
            <person name="Selbmann L."/>
        </authorList>
    </citation>
    <scope>NUCLEOTIDE SEQUENCE [LARGE SCALE GENOMIC DNA]</scope>
    <source>
        <strain evidence="7 8">CCFEE 5910</strain>
    </source>
</reference>
<accession>A0AAN7T070</accession>
<keyword evidence="1" id="KW-0479">Metal-binding</keyword>
<dbReference type="GO" id="GO:0005737">
    <property type="term" value="C:cytoplasm"/>
    <property type="evidence" value="ECO:0007669"/>
    <property type="project" value="TreeGrafter"/>
</dbReference>
<gene>
    <name evidence="7" type="ORF">LTR05_003710</name>
</gene>
<evidence type="ECO:0000256" key="2">
    <source>
        <dbReference type="ARBA" id="ARBA00022771"/>
    </source>
</evidence>
<keyword evidence="2" id="KW-0863">Zinc-finger</keyword>